<evidence type="ECO:0000313" key="3">
    <source>
        <dbReference type="Proteomes" id="UP000001312"/>
    </source>
</evidence>
<proteinExistence type="predicted"/>
<dbReference type="EMBL" id="CH476631">
    <property type="protein sequence ID" value="EDN92299.1"/>
    <property type="molecule type" value="Genomic_DNA"/>
</dbReference>
<reference evidence="3" key="1">
    <citation type="journal article" date="2011" name="PLoS Genet.">
        <title>Genomic analysis of the necrotrophic fungal pathogens Sclerotinia sclerotiorum and Botrytis cinerea.</title>
        <authorList>
            <person name="Amselem J."/>
            <person name="Cuomo C.A."/>
            <person name="van Kan J.A."/>
            <person name="Viaud M."/>
            <person name="Benito E.P."/>
            <person name="Couloux A."/>
            <person name="Coutinho P.M."/>
            <person name="de Vries R.P."/>
            <person name="Dyer P.S."/>
            <person name="Fillinger S."/>
            <person name="Fournier E."/>
            <person name="Gout L."/>
            <person name="Hahn M."/>
            <person name="Kohn L."/>
            <person name="Lapalu N."/>
            <person name="Plummer K.M."/>
            <person name="Pradier J.M."/>
            <person name="Quevillon E."/>
            <person name="Sharon A."/>
            <person name="Simon A."/>
            <person name="ten Have A."/>
            <person name="Tudzynski B."/>
            <person name="Tudzynski P."/>
            <person name="Wincker P."/>
            <person name="Andrew M."/>
            <person name="Anthouard V."/>
            <person name="Beever R.E."/>
            <person name="Beffa R."/>
            <person name="Benoit I."/>
            <person name="Bouzid O."/>
            <person name="Brault B."/>
            <person name="Chen Z."/>
            <person name="Choquer M."/>
            <person name="Collemare J."/>
            <person name="Cotton P."/>
            <person name="Danchin E.G."/>
            <person name="Da Silva C."/>
            <person name="Gautier A."/>
            <person name="Giraud C."/>
            <person name="Giraud T."/>
            <person name="Gonzalez C."/>
            <person name="Grossetete S."/>
            <person name="Guldener U."/>
            <person name="Henrissat B."/>
            <person name="Howlett B.J."/>
            <person name="Kodira C."/>
            <person name="Kretschmer M."/>
            <person name="Lappartient A."/>
            <person name="Leroch M."/>
            <person name="Levis C."/>
            <person name="Mauceli E."/>
            <person name="Neuveglise C."/>
            <person name="Oeser B."/>
            <person name="Pearson M."/>
            <person name="Poulain J."/>
            <person name="Poussereau N."/>
            <person name="Quesneville H."/>
            <person name="Rascle C."/>
            <person name="Schumacher J."/>
            <person name="Segurens B."/>
            <person name="Sexton A."/>
            <person name="Silva E."/>
            <person name="Sirven C."/>
            <person name="Soanes D.M."/>
            <person name="Talbot N.J."/>
            <person name="Templeton M."/>
            <person name="Yandava C."/>
            <person name="Yarden O."/>
            <person name="Zeng Q."/>
            <person name="Rollins J.A."/>
            <person name="Lebrun M.H."/>
            <person name="Dickman M."/>
        </authorList>
    </citation>
    <scope>NUCLEOTIDE SEQUENCE [LARGE SCALE GENOMIC DNA]</scope>
    <source>
        <strain evidence="3">ATCC 18683 / 1980 / Ss-1</strain>
    </source>
</reference>
<feature type="compositionally biased region" description="Polar residues" evidence="1">
    <location>
        <begin position="28"/>
        <end position="48"/>
    </location>
</feature>
<feature type="compositionally biased region" description="Low complexity" evidence="1">
    <location>
        <begin position="1"/>
        <end position="27"/>
    </location>
</feature>
<dbReference type="HOGENOM" id="CLU_2591246_0_0_1"/>
<gene>
    <name evidence="2" type="ORF">SS1G_08162</name>
</gene>
<evidence type="ECO:0000313" key="2">
    <source>
        <dbReference type="EMBL" id="EDN92299.1"/>
    </source>
</evidence>
<protein>
    <submittedName>
        <fullName evidence="2">Uncharacterized protein</fullName>
    </submittedName>
</protein>
<dbReference type="RefSeq" id="XP_001590422.1">
    <property type="nucleotide sequence ID" value="XM_001590372.1"/>
</dbReference>
<name>A7ES57_SCLS1</name>
<dbReference type="InParanoid" id="A7ES57"/>
<accession>A7ES57</accession>
<feature type="region of interest" description="Disordered" evidence="1">
    <location>
        <begin position="1"/>
        <end position="80"/>
    </location>
</feature>
<dbReference type="GeneID" id="5486544"/>
<keyword evidence="3" id="KW-1185">Reference proteome</keyword>
<organism evidence="2 3">
    <name type="scientific">Sclerotinia sclerotiorum (strain ATCC 18683 / 1980 / Ss-1)</name>
    <name type="common">White mold</name>
    <name type="synonym">Whetzelinia sclerotiorum</name>
    <dbReference type="NCBI Taxonomy" id="665079"/>
    <lineage>
        <taxon>Eukaryota</taxon>
        <taxon>Fungi</taxon>
        <taxon>Dikarya</taxon>
        <taxon>Ascomycota</taxon>
        <taxon>Pezizomycotina</taxon>
        <taxon>Leotiomycetes</taxon>
        <taxon>Helotiales</taxon>
        <taxon>Sclerotiniaceae</taxon>
        <taxon>Sclerotinia</taxon>
    </lineage>
</organism>
<dbReference type="KEGG" id="ssl:SS1G_08162"/>
<dbReference type="AlphaFoldDB" id="A7ES57"/>
<feature type="compositionally biased region" description="Basic and acidic residues" evidence="1">
    <location>
        <begin position="50"/>
        <end position="80"/>
    </location>
</feature>
<dbReference type="Proteomes" id="UP000001312">
    <property type="component" value="Unassembled WGS sequence"/>
</dbReference>
<sequence>MISVPTLTSNSDLSNSSSTTSELHSTTGEPTSQGQTVTAFAVKTQNINLGHEKVDEMRWQTEGKGTKDSGGESKKLGYTH</sequence>
<evidence type="ECO:0000256" key="1">
    <source>
        <dbReference type="SAM" id="MobiDB-lite"/>
    </source>
</evidence>